<dbReference type="OrthoDB" id="185618at2759"/>
<dbReference type="Proteomes" id="UP000266861">
    <property type="component" value="Unassembled WGS sequence"/>
</dbReference>
<protein>
    <submittedName>
        <fullName evidence="1">Uncharacterized protein</fullName>
    </submittedName>
</protein>
<evidence type="ECO:0000313" key="1">
    <source>
        <dbReference type="EMBL" id="RHZ89097.1"/>
    </source>
</evidence>
<dbReference type="Gene3D" id="2.30.29.30">
    <property type="entry name" value="Pleckstrin-homology domain (PH domain)/Phosphotyrosine-binding domain (PTB)"/>
    <property type="match status" value="1"/>
</dbReference>
<accession>A0A397JN68</accession>
<dbReference type="InterPro" id="IPR011993">
    <property type="entry name" value="PH-like_dom_sf"/>
</dbReference>
<proteinExistence type="predicted"/>
<dbReference type="STRING" id="1348612.A0A397JN68"/>
<dbReference type="EMBL" id="PQFF01000017">
    <property type="protein sequence ID" value="RHZ89097.1"/>
    <property type="molecule type" value="Genomic_DNA"/>
</dbReference>
<sequence>MYAYNTLRVILNVVLFSRMHVERSQEKFVKLLAFEGSQLIYLVIKLSNSNAADDLYEVLMDAIPPAPNQLFPRDHIMSVIKLDLIDMIVEFIFSLKKL</sequence>
<dbReference type="SUPFAM" id="SSF50729">
    <property type="entry name" value="PH domain-like"/>
    <property type="match status" value="1"/>
</dbReference>
<name>A0A397JN68_9GLOM</name>
<dbReference type="AlphaFoldDB" id="A0A397JN68"/>
<gene>
    <name evidence="1" type="ORF">Glove_19g366</name>
</gene>
<keyword evidence="2" id="KW-1185">Reference proteome</keyword>
<evidence type="ECO:0000313" key="2">
    <source>
        <dbReference type="Proteomes" id="UP000266861"/>
    </source>
</evidence>
<organism evidence="1 2">
    <name type="scientific">Diversispora epigaea</name>
    <dbReference type="NCBI Taxonomy" id="1348612"/>
    <lineage>
        <taxon>Eukaryota</taxon>
        <taxon>Fungi</taxon>
        <taxon>Fungi incertae sedis</taxon>
        <taxon>Mucoromycota</taxon>
        <taxon>Glomeromycotina</taxon>
        <taxon>Glomeromycetes</taxon>
        <taxon>Diversisporales</taxon>
        <taxon>Diversisporaceae</taxon>
        <taxon>Diversispora</taxon>
    </lineage>
</organism>
<reference evidence="1 2" key="1">
    <citation type="submission" date="2018-08" db="EMBL/GenBank/DDBJ databases">
        <title>Genome and evolution of the arbuscular mycorrhizal fungus Diversispora epigaea (formerly Glomus versiforme) and its bacterial endosymbionts.</title>
        <authorList>
            <person name="Sun X."/>
            <person name="Fei Z."/>
            <person name="Harrison M."/>
        </authorList>
    </citation>
    <scope>NUCLEOTIDE SEQUENCE [LARGE SCALE GENOMIC DNA]</scope>
    <source>
        <strain evidence="1 2">IT104</strain>
    </source>
</reference>
<comment type="caution">
    <text evidence="1">The sequence shown here is derived from an EMBL/GenBank/DDBJ whole genome shotgun (WGS) entry which is preliminary data.</text>
</comment>